<keyword evidence="1" id="KW-0489">Methyltransferase</keyword>
<dbReference type="Proteomes" id="UP000184420">
    <property type="component" value="Unassembled WGS sequence"/>
</dbReference>
<dbReference type="Gene3D" id="3.40.50.150">
    <property type="entry name" value="Vaccinia Virus protein VP39"/>
    <property type="match status" value="1"/>
</dbReference>
<dbReference type="AlphaFoldDB" id="A0A1M7J830"/>
<dbReference type="GO" id="GO:0032259">
    <property type="term" value="P:methylation"/>
    <property type="evidence" value="ECO:0007669"/>
    <property type="project" value="UniProtKB-KW"/>
</dbReference>
<dbReference type="STRING" id="1419482.SAMN05444266_108261"/>
<dbReference type="EMBL" id="FRBL01000008">
    <property type="protein sequence ID" value="SHM49179.1"/>
    <property type="molecule type" value="Genomic_DNA"/>
</dbReference>
<dbReference type="GO" id="GO:0008168">
    <property type="term" value="F:methyltransferase activity"/>
    <property type="evidence" value="ECO:0007669"/>
    <property type="project" value="UniProtKB-KW"/>
</dbReference>
<keyword evidence="1" id="KW-0808">Transferase</keyword>
<dbReference type="InterPro" id="IPR029063">
    <property type="entry name" value="SAM-dependent_MTases_sf"/>
</dbReference>
<gene>
    <name evidence="1" type="ORF">SAMN05444266_108261</name>
</gene>
<evidence type="ECO:0000313" key="1">
    <source>
        <dbReference type="EMBL" id="SHM49179.1"/>
    </source>
</evidence>
<reference evidence="1 2" key="1">
    <citation type="submission" date="2016-11" db="EMBL/GenBank/DDBJ databases">
        <authorList>
            <person name="Jaros S."/>
            <person name="Januszkiewicz K."/>
            <person name="Wedrychowicz H."/>
        </authorList>
    </citation>
    <scope>NUCLEOTIDE SEQUENCE [LARGE SCALE GENOMIC DNA]</scope>
    <source>
        <strain evidence="1 2">DSM 27406</strain>
    </source>
</reference>
<accession>A0A1M7J830</accession>
<protein>
    <submittedName>
        <fullName evidence="1">Methyltransferase domain-containing protein</fullName>
    </submittedName>
</protein>
<dbReference type="Pfam" id="PF13489">
    <property type="entry name" value="Methyltransf_23"/>
    <property type="match status" value="1"/>
</dbReference>
<name>A0A1M7J830_9BACT</name>
<dbReference type="SUPFAM" id="SSF53335">
    <property type="entry name" value="S-adenosyl-L-methionine-dependent methyltransferases"/>
    <property type="match status" value="1"/>
</dbReference>
<keyword evidence="2" id="KW-1185">Reference proteome</keyword>
<dbReference type="RefSeq" id="WP_073085201.1">
    <property type="nucleotide sequence ID" value="NZ_FRBL01000008.1"/>
</dbReference>
<proteinExistence type="predicted"/>
<evidence type="ECO:0000313" key="2">
    <source>
        <dbReference type="Proteomes" id="UP000184420"/>
    </source>
</evidence>
<dbReference type="CDD" id="cd02440">
    <property type="entry name" value="AdoMet_MTases"/>
    <property type="match status" value="1"/>
</dbReference>
<organism evidence="1 2">
    <name type="scientific">Chitinophaga jiangningensis</name>
    <dbReference type="NCBI Taxonomy" id="1419482"/>
    <lineage>
        <taxon>Bacteria</taxon>
        <taxon>Pseudomonadati</taxon>
        <taxon>Bacteroidota</taxon>
        <taxon>Chitinophagia</taxon>
        <taxon>Chitinophagales</taxon>
        <taxon>Chitinophagaceae</taxon>
        <taxon>Chitinophaga</taxon>
    </lineage>
</organism>
<sequence length="265" mass="30978">MNPYFSGEVLHGDNFTEAEITQWYNDEKEGYAGLVSGYKSYEYSYHQINRMYGFNYLPDKKFQRVLGIGSAFGHEFVPIAGQIENLYILEPSDNLVSDAIGGVKTNYKKPNIDGTIDFPTDYFDLIICFDTMHHIPNVKHVLTEMHRCLAPGGFLLLKEPVNSMGDWSKPRAGLTKWERGIPYQYFKKNLPEIGFKVVKKHHFFTMTSFLIRKTEKLLSKPIYRYKFYLWVDKYLSKLLSFNTPYHPTSIWQRIGPTEIFYILTK</sequence>
<dbReference type="OrthoDB" id="3896938at2"/>